<reference evidence="6" key="1">
    <citation type="journal article" date="2020" name="mSystems">
        <title>Genome- and Community-Level Interaction Insights into Carbon Utilization and Element Cycling Functions of Hydrothermarchaeota in Hydrothermal Sediment.</title>
        <authorList>
            <person name="Zhou Z."/>
            <person name="Liu Y."/>
            <person name="Xu W."/>
            <person name="Pan J."/>
            <person name="Luo Z.H."/>
            <person name="Li M."/>
        </authorList>
    </citation>
    <scope>NUCLEOTIDE SEQUENCE [LARGE SCALE GENOMIC DNA]</scope>
    <source>
        <strain evidence="6">SpSt-1121</strain>
    </source>
</reference>
<dbReference type="PROSITE" id="PS01039">
    <property type="entry name" value="SBP_BACTERIAL_3"/>
    <property type="match status" value="1"/>
</dbReference>
<dbReference type="InterPro" id="IPR018313">
    <property type="entry name" value="SBP_3_CS"/>
</dbReference>
<dbReference type="SUPFAM" id="SSF53850">
    <property type="entry name" value="Periplasmic binding protein-like II"/>
    <property type="match status" value="1"/>
</dbReference>
<keyword evidence="2" id="KW-0732">Signal</keyword>
<evidence type="ECO:0000313" key="6">
    <source>
        <dbReference type="EMBL" id="HHP82223.1"/>
    </source>
</evidence>
<dbReference type="Pfam" id="PF00497">
    <property type="entry name" value="SBP_bac_3"/>
    <property type="match status" value="1"/>
</dbReference>
<dbReference type="Gene3D" id="3.40.190.10">
    <property type="entry name" value="Periplasmic binding protein-like II"/>
    <property type="match status" value="2"/>
</dbReference>
<proteinExistence type="predicted"/>
<feature type="transmembrane region" description="Helical" evidence="3">
    <location>
        <begin position="6"/>
        <end position="28"/>
    </location>
</feature>
<name>A0A7C5XIY3_9CREN</name>
<dbReference type="GO" id="GO:0015276">
    <property type="term" value="F:ligand-gated monoatomic ion channel activity"/>
    <property type="evidence" value="ECO:0007669"/>
    <property type="project" value="InterPro"/>
</dbReference>
<keyword evidence="3" id="KW-0472">Membrane</keyword>
<comment type="caution">
    <text evidence="6">The sequence shown here is derived from an EMBL/GenBank/DDBJ whole genome shotgun (WGS) entry which is preliminary data.</text>
</comment>
<dbReference type="EMBL" id="DRZI01000262">
    <property type="protein sequence ID" value="HHP82223.1"/>
    <property type="molecule type" value="Genomic_DNA"/>
</dbReference>
<dbReference type="SMART" id="SM00079">
    <property type="entry name" value="PBPe"/>
    <property type="match status" value="1"/>
</dbReference>
<dbReference type="PANTHER" id="PTHR35936">
    <property type="entry name" value="MEMBRANE-BOUND LYTIC MUREIN TRANSGLYCOSYLASE F"/>
    <property type="match status" value="1"/>
</dbReference>
<dbReference type="InterPro" id="IPR001320">
    <property type="entry name" value="Iontro_rcpt_C"/>
</dbReference>
<feature type="domain" description="Ionotropic glutamate receptor C-terminal" evidence="5">
    <location>
        <begin position="37"/>
        <end position="256"/>
    </location>
</feature>
<evidence type="ECO:0000256" key="2">
    <source>
        <dbReference type="ARBA" id="ARBA00022729"/>
    </source>
</evidence>
<dbReference type="PANTHER" id="PTHR35936:SF17">
    <property type="entry name" value="ARGININE-BINDING EXTRACELLULAR PROTEIN ARTP"/>
    <property type="match status" value="1"/>
</dbReference>
<keyword evidence="3" id="KW-0812">Transmembrane</keyword>
<evidence type="ECO:0000256" key="1">
    <source>
        <dbReference type="ARBA" id="ARBA00004196"/>
    </source>
</evidence>
<evidence type="ECO:0000259" key="5">
    <source>
        <dbReference type="SMART" id="SM00079"/>
    </source>
</evidence>
<comment type="subcellular location">
    <subcellularLocation>
        <location evidence="1">Cell envelope</location>
    </subcellularLocation>
</comment>
<accession>A0A7C5XIY3</accession>
<sequence length="258" mass="28686">MLVNKVVLIALVAIILVSSILVYSLYIYPQYLKPKKVLRVGTSPDFPPFEYISPEGEIVGIDIDLIKTLAKRLGYEIEIISMSFDGLIPALINNQIDVIASGVTITEERAKVVAFTIPYWDANQAIIVLKDGSFRPKSLDDLVGRAVGVQSGTTAESLLTDFVESEKKNIDIKSYDSYILAVKDLVNGRLDAVVIDTPVAEAFVKSYNIVISSIIETGEKYGLVVRKDDTKLLNELNRELEDLLKSDEWQQIINKYIG</sequence>
<dbReference type="CDD" id="cd13624">
    <property type="entry name" value="PBP2_Arg_Lys_His"/>
    <property type="match status" value="1"/>
</dbReference>
<evidence type="ECO:0000259" key="4">
    <source>
        <dbReference type="SMART" id="SM00062"/>
    </source>
</evidence>
<evidence type="ECO:0000256" key="3">
    <source>
        <dbReference type="SAM" id="Phobius"/>
    </source>
</evidence>
<keyword evidence="3" id="KW-1133">Transmembrane helix</keyword>
<dbReference type="SMART" id="SM00062">
    <property type="entry name" value="PBPb"/>
    <property type="match status" value="1"/>
</dbReference>
<dbReference type="AlphaFoldDB" id="A0A7C5XIY3"/>
<dbReference type="InterPro" id="IPR001638">
    <property type="entry name" value="Solute-binding_3/MltF_N"/>
</dbReference>
<gene>
    <name evidence="6" type="ORF">ENM84_06120</name>
</gene>
<organism evidence="6">
    <name type="scientific">Ignisphaera aggregans</name>
    <dbReference type="NCBI Taxonomy" id="334771"/>
    <lineage>
        <taxon>Archaea</taxon>
        <taxon>Thermoproteota</taxon>
        <taxon>Thermoprotei</taxon>
        <taxon>Desulfurococcales</taxon>
        <taxon>Desulfurococcaceae</taxon>
        <taxon>Ignisphaera</taxon>
    </lineage>
</organism>
<dbReference type="GO" id="GO:0016020">
    <property type="term" value="C:membrane"/>
    <property type="evidence" value="ECO:0007669"/>
    <property type="project" value="InterPro"/>
</dbReference>
<protein>
    <submittedName>
        <fullName evidence="6">Basic amino acid ABC transporter substrate-binding protein</fullName>
    </submittedName>
</protein>
<feature type="domain" description="Solute-binding protein family 3/N-terminal" evidence="4">
    <location>
        <begin position="37"/>
        <end position="258"/>
    </location>
</feature>